<comment type="similarity">
    <text evidence="2">Belongs to the binding-protein-dependent transport system permease family. HisMQ subfamily.</text>
</comment>
<reference evidence="11 12" key="1">
    <citation type="submission" date="2018-06" db="EMBL/GenBank/DDBJ databases">
        <title>Three novel Pseudomonas species isolated from symptomatic oak.</title>
        <authorList>
            <person name="Bueno-Gonzalez V."/>
            <person name="Brady C."/>
        </authorList>
    </citation>
    <scope>NUCLEOTIDE SEQUENCE [LARGE SCALE GENOMIC DNA]</scope>
    <source>
        <strain evidence="11 12">P17C</strain>
    </source>
</reference>
<evidence type="ECO:0000256" key="2">
    <source>
        <dbReference type="ARBA" id="ARBA00010072"/>
    </source>
</evidence>
<dbReference type="GO" id="GO:0022857">
    <property type="term" value="F:transmembrane transporter activity"/>
    <property type="evidence" value="ECO:0007669"/>
    <property type="project" value="InterPro"/>
</dbReference>
<evidence type="ECO:0000256" key="3">
    <source>
        <dbReference type="ARBA" id="ARBA00022448"/>
    </source>
</evidence>
<evidence type="ECO:0000313" key="12">
    <source>
        <dbReference type="Proteomes" id="UP000292639"/>
    </source>
</evidence>
<dbReference type="PANTHER" id="PTHR30614">
    <property type="entry name" value="MEMBRANE COMPONENT OF AMINO ACID ABC TRANSPORTER"/>
    <property type="match status" value="1"/>
</dbReference>
<dbReference type="PANTHER" id="PTHR30614:SF0">
    <property type="entry name" value="L-CYSTINE TRANSPORT SYSTEM PERMEASE PROTEIN TCYL"/>
    <property type="match status" value="1"/>
</dbReference>
<evidence type="ECO:0000256" key="4">
    <source>
        <dbReference type="ARBA" id="ARBA00022475"/>
    </source>
</evidence>
<evidence type="ECO:0000256" key="7">
    <source>
        <dbReference type="ARBA" id="ARBA00022989"/>
    </source>
</evidence>
<sequence>MNASLELLWPWLPLMGRGFALNLGMGVLAMLLAILCGTLLGAAQLAPAHWLRRSAGLLTQLLRNSPWLVVMFFVMHLLPYELRIGGAALALPAWAKAVLALALPATGNFSEIVRGGLRTVPLTQWEAATALGYGRAGRLWQVILPQALRHMLAPALGLYCVVTMSTSLASLVGVGELLGIAREVLAAEARTELLLPVYGLVLLMFFAYIFPLSLLARALERRWSRGGQSS</sequence>
<comment type="subcellular location">
    <subcellularLocation>
        <location evidence="1">Cell inner membrane</location>
        <topology evidence="1">Multi-pass membrane protein</topology>
    </subcellularLocation>
    <subcellularLocation>
        <location evidence="9">Cell membrane</location>
        <topology evidence="9">Multi-pass membrane protein</topology>
    </subcellularLocation>
</comment>
<dbReference type="Gene3D" id="1.10.3720.10">
    <property type="entry name" value="MetI-like"/>
    <property type="match status" value="1"/>
</dbReference>
<dbReference type="NCBIfam" id="TIGR01726">
    <property type="entry name" value="HEQRo_perm_3TM"/>
    <property type="match status" value="1"/>
</dbReference>
<evidence type="ECO:0000313" key="11">
    <source>
        <dbReference type="EMBL" id="TBU98575.1"/>
    </source>
</evidence>
<dbReference type="PROSITE" id="PS50928">
    <property type="entry name" value="ABC_TM1"/>
    <property type="match status" value="1"/>
</dbReference>
<keyword evidence="4" id="KW-1003">Cell membrane</keyword>
<protein>
    <submittedName>
        <fullName evidence="11">Polar amino acid ABC transporter permease</fullName>
    </submittedName>
</protein>
<feature type="domain" description="ABC transmembrane type-1" evidence="10">
    <location>
        <begin position="19"/>
        <end position="216"/>
    </location>
</feature>
<feature type="transmembrane region" description="Helical" evidence="9">
    <location>
        <begin position="20"/>
        <end position="40"/>
    </location>
</feature>
<dbReference type="RefSeq" id="WP_131183733.1">
    <property type="nucleotide sequence ID" value="NZ_QJUO01000006.1"/>
</dbReference>
<dbReference type="OrthoDB" id="9809799at2"/>
<dbReference type="InterPro" id="IPR000515">
    <property type="entry name" value="MetI-like"/>
</dbReference>
<keyword evidence="5 9" id="KW-0812">Transmembrane</keyword>
<organism evidence="11 12">
    <name type="scientific">Stutzerimonas kirkiae</name>
    <dbReference type="NCBI Taxonomy" id="2211392"/>
    <lineage>
        <taxon>Bacteria</taxon>
        <taxon>Pseudomonadati</taxon>
        <taxon>Pseudomonadota</taxon>
        <taxon>Gammaproteobacteria</taxon>
        <taxon>Pseudomonadales</taxon>
        <taxon>Pseudomonadaceae</taxon>
        <taxon>Stutzerimonas</taxon>
    </lineage>
</organism>
<proteinExistence type="inferred from homology"/>
<keyword evidence="6" id="KW-0029">Amino-acid transport</keyword>
<dbReference type="GO" id="GO:0043190">
    <property type="term" value="C:ATP-binding cassette (ABC) transporter complex"/>
    <property type="evidence" value="ECO:0007669"/>
    <property type="project" value="InterPro"/>
</dbReference>
<name>A0A4Q9RCF7_9GAMM</name>
<dbReference type="InterPro" id="IPR010065">
    <property type="entry name" value="AA_ABC_transptr_permease_3TM"/>
</dbReference>
<keyword evidence="7 9" id="KW-1133">Transmembrane helix</keyword>
<dbReference type="InterPro" id="IPR035906">
    <property type="entry name" value="MetI-like_sf"/>
</dbReference>
<evidence type="ECO:0000256" key="1">
    <source>
        <dbReference type="ARBA" id="ARBA00004429"/>
    </source>
</evidence>
<evidence type="ECO:0000256" key="6">
    <source>
        <dbReference type="ARBA" id="ARBA00022970"/>
    </source>
</evidence>
<keyword evidence="12" id="KW-1185">Reference proteome</keyword>
<feature type="transmembrane region" description="Helical" evidence="9">
    <location>
        <begin position="193"/>
        <end position="215"/>
    </location>
</feature>
<evidence type="ECO:0000256" key="8">
    <source>
        <dbReference type="ARBA" id="ARBA00023136"/>
    </source>
</evidence>
<keyword evidence="8 9" id="KW-0472">Membrane</keyword>
<dbReference type="InterPro" id="IPR043429">
    <property type="entry name" value="ArtM/GltK/GlnP/TcyL/YhdX-like"/>
</dbReference>
<dbReference type="AlphaFoldDB" id="A0A4Q9RCF7"/>
<evidence type="ECO:0000259" key="10">
    <source>
        <dbReference type="PROSITE" id="PS50928"/>
    </source>
</evidence>
<dbReference type="GO" id="GO:0006865">
    <property type="term" value="P:amino acid transport"/>
    <property type="evidence" value="ECO:0007669"/>
    <property type="project" value="UniProtKB-KW"/>
</dbReference>
<gene>
    <name evidence="11" type="ORF">DNJ96_04880</name>
</gene>
<dbReference type="Proteomes" id="UP000292639">
    <property type="component" value="Unassembled WGS sequence"/>
</dbReference>
<evidence type="ECO:0000256" key="5">
    <source>
        <dbReference type="ARBA" id="ARBA00022692"/>
    </source>
</evidence>
<dbReference type="CDD" id="cd06261">
    <property type="entry name" value="TM_PBP2"/>
    <property type="match status" value="1"/>
</dbReference>
<comment type="caution">
    <text evidence="11">The sequence shown here is derived from an EMBL/GenBank/DDBJ whole genome shotgun (WGS) entry which is preliminary data.</text>
</comment>
<dbReference type="SUPFAM" id="SSF161098">
    <property type="entry name" value="MetI-like"/>
    <property type="match status" value="1"/>
</dbReference>
<accession>A0A4Q9RCF7</accession>
<evidence type="ECO:0000256" key="9">
    <source>
        <dbReference type="RuleBase" id="RU363032"/>
    </source>
</evidence>
<dbReference type="EMBL" id="QJUP01000004">
    <property type="protein sequence ID" value="TBU98575.1"/>
    <property type="molecule type" value="Genomic_DNA"/>
</dbReference>
<feature type="transmembrane region" description="Helical" evidence="9">
    <location>
        <begin position="156"/>
        <end position="181"/>
    </location>
</feature>
<keyword evidence="3 9" id="KW-0813">Transport</keyword>
<dbReference type="Pfam" id="PF00528">
    <property type="entry name" value="BPD_transp_1"/>
    <property type="match status" value="1"/>
</dbReference>